<comment type="caution">
    <text evidence="2">The sequence shown here is derived from an EMBL/GenBank/DDBJ whole genome shotgun (WGS) entry which is preliminary data.</text>
</comment>
<reference evidence="2" key="1">
    <citation type="submission" date="2021-01" db="EMBL/GenBank/DDBJ databases">
        <title>Novel species in genus Nocardioides.</title>
        <authorList>
            <person name="Zhang G."/>
        </authorList>
    </citation>
    <scope>NUCLEOTIDE SEQUENCE</scope>
    <source>
        <strain evidence="2">Zg-536</strain>
    </source>
</reference>
<keyword evidence="3" id="KW-1185">Reference proteome</keyword>
<accession>A0A939BWZ2</accession>
<evidence type="ECO:0000313" key="2">
    <source>
        <dbReference type="EMBL" id="MBM9461576.1"/>
    </source>
</evidence>
<organism evidence="2 3">
    <name type="scientific">Nocardioides faecalis</name>
    <dbReference type="NCBI Taxonomy" id="2803858"/>
    <lineage>
        <taxon>Bacteria</taxon>
        <taxon>Bacillati</taxon>
        <taxon>Actinomycetota</taxon>
        <taxon>Actinomycetes</taxon>
        <taxon>Propionibacteriales</taxon>
        <taxon>Nocardioidaceae</taxon>
        <taxon>Nocardioides</taxon>
    </lineage>
</organism>
<gene>
    <name evidence="2" type="ORF">JK386_16870</name>
</gene>
<dbReference type="AlphaFoldDB" id="A0A939BWZ2"/>
<dbReference type="EMBL" id="JAERTX010000019">
    <property type="protein sequence ID" value="MBM9461576.1"/>
    <property type="molecule type" value="Genomic_DNA"/>
</dbReference>
<dbReference type="RefSeq" id="WP_205292895.1">
    <property type="nucleotide sequence ID" value="NZ_CP074406.1"/>
</dbReference>
<name>A0A939BWZ2_9ACTN</name>
<protein>
    <submittedName>
        <fullName evidence="2">Uncharacterized protein</fullName>
    </submittedName>
</protein>
<proteinExistence type="predicted"/>
<evidence type="ECO:0000256" key="1">
    <source>
        <dbReference type="SAM" id="MobiDB-lite"/>
    </source>
</evidence>
<dbReference type="Proteomes" id="UP000663791">
    <property type="component" value="Unassembled WGS sequence"/>
</dbReference>
<feature type="region of interest" description="Disordered" evidence="1">
    <location>
        <begin position="19"/>
        <end position="67"/>
    </location>
</feature>
<evidence type="ECO:0000313" key="3">
    <source>
        <dbReference type="Proteomes" id="UP000663791"/>
    </source>
</evidence>
<sequence length="67" mass="7255">MYDDNRPCAVCGAEVELRARTDRPTEEPGKVGPREGYVGDGDSTVDLRVCTDPECPTNRTDDTAPSP</sequence>
<feature type="compositionally biased region" description="Basic and acidic residues" evidence="1">
    <location>
        <begin position="19"/>
        <end position="33"/>
    </location>
</feature>